<sequence>MATRTRKTAAQKAADETKDAEAAPSTAEQFPSLHGDVGAEIAQRTPGETVDQTLDQPETKPETAEVFRKTFVVAGQVGREHPMHADNARRVLDEAIQRGLHPTAEAELVDVEEIPEVRGGFTTRLTYTCEVVPAVVDHEANETVTAGAVAPENHTLGTDPVEG</sequence>
<dbReference type="Proteomes" id="UP001464923">
    <property type="component" value="Unassembled WGS sequence"/>
</dbReference>
<evidence type="ECO:0000313" key="2">
    <source>
        <dbReference type="EMBL" id="MEQ3538753.1"/>
    </source>
</evidence>
<keyword evidence="3" id="KW-1185">Reference proteome</keyword>
<dbReference type="EMBL" id="JBEDNP010000004">
    <property type="protein sequence ID" value="MEQ3538753.1"/>
    <property type="molecule type" value="Genomic_DNA"/>
</dbReference>
<reference evidence="2 3" key="1">
    <citation type="submission" date="2024-03" db="EMBL/GenBank/DDBJ databases">
        <title>Draft genome sequence of Pseudonocardia tropica JCM 19149.</title>
        <authorList>
            <person name="Butdee W."/>
            <person name="Duangmal K."/>
        </authorList>
    </citation>
    <scope>NUCLEOTIDE SEQUENCE [LARGE SCALE GENOMIC DNA]</scope>
    <source>
        <strain evidence="2 3">JCM 19149</strain>
    </source>
</reference>
<accession>A0ABV1JV30</accession>
<dbReference type="RefSeq" id="WP_345652802.1">
    <property type="nucleotide sequence ID" value="NZ_BAABLY010000082.1"/>
</dbReference>
<organism evidence="2 3">
    <name type="scientific">Pseudonocardia tropica</name>
    <dbReference type="NCBI Taxonomy" id="681289"/>
    <lineage>
        <taxon>Bacteria</taxon>
        <taxon>Bacillati</taxon>
        <taxon>Actinomycetota</taxon>
        <taxon>Actinomycetes</taxon>
        <taxon>Pseudonocardiales</taxon>
        <taxon>Pseudonocardiaceae</taxon>
        <taxon>Pseudonocardia</taxon>
    </lineage>
</organism>
<name>A0ABV1JV30_9PSEU</name>
<feature type="region of interest" description="Disordered" evidence="1">
    <location>
        <begin position="1"/>
        <end position="38"/>
    </location>
</feature>
<evidence type="ECO:0000313" key="3">
    <source>
        <dbReference type="Proteomes" id="UP001464923"/>
    </source>
</evidence>
<proteinExistence type="predicted"/>
<gene>
    <name evidence="2" type="ORF">WHI96_07965</name>
</gene>
<comment type="caution">
    <text evidence="2">The sequence shown here is derived from an EMBL/GenBank/DDBJ whole genome shotgun (WGS) entry which is preliminary data.</text>
</comment>
<evidence type="ECO:0000256" key="1">
    <source>
        <dbReference type="SAM" id="MobiDB-lite"/>
    </source>
</evidence>
<protein>
    <submittedName>
        <fullName evidence="2">Uncharacterized protein</fullName>
    </submittedName>
</protein>